<name>A0AA38CFV0_TAXCH</name>
<gene>
    <name evidence="2" type="ORF">KI387_039785</name>
</gene>
<evidence type="ECO:0000313" key="2">
    <source>
        <dbReference type="EMBL" id="KAH9296197.1"/>
    </source>
</evidence>
<dbReference type="AlphaFoldDB" id="A0AA38CFV0"/>
<accession>A0AA38CFV0</accession>
<dbReference type="EMBL" id="JAHRHJ020000011">
    <property type="protein sequence ID" value="KAH9296197.1"/>
    <property type="molecule type" value="Genomic_DNA"/>
</dbReference>
<reference evidence="2 3" key="1">
    <citation type="journal article" date="2021" name="Nat. Plants">
        <title>The Taxus genome provides insights into paclitaxel biosynthesis.</title>
        <authorList>
            <person name="Xiong X."/>
            <person name="Gou J."/>
            <person name="Liao Q."/>
            <person name="Li Y."/>
            <person name="Zhou Q."/>
            <person name="Bi G."/>
            <person name="Li C."/>
            <person name="Du R."/>
            <person name="Wang X."/>
            <person name="Sun T."/>
            <person name="Guo L."/>
            <person name="Liang H."/>
            <person name="Lu P."/>
            <person name="Wu Y."/>
            <person name="Zhang Z."/>
            <person name="Ro D.K."/>
            <person name="Shang Y."/>
            <person name="Huang S."/>
            <person name="Yan J."/>
        </authorList>
    </citation>
    <scope>NUCLEOTIDE SEQUENCE [LARGE SCALE GENOMIC DNA]</scope>
    <source>
        <strain evidence="2">Ta-2019</strain>
    </source>
</reference>
<feature type="compositionally biased region" description="Basic and acidic residues" evidence="1">
    <location>
        <begin position="9"/>
        <end position="18"/>
    </location>
</feature>
<proteinExistence type="predicted"/>
<organism evidence="2 3">
    <name type="scientific">Taxus chinensis</name>
    <name type="common">Chinese yew</name>
    <name type="synonym">Taxus wallichiana var. chinensis</name>
    <dbReference type="NCBI Taxonomy" id="29808"/>
    <lineage>
        <taxon>Eukaryota</taxon>
        <taxon>Viridiplantae</taxon>
        <taxon>Streptophyta</taxon>
        <taxon>Embryophyta</taxon>
        <taxon>Tracheophyta</taxon>
        <taxon>Spermatophyta</taxon>
        <taxon>Pinopsida</taxon>
        <taxon>Pinidae</taxon>
        <taxon>Conifers II</taxon>
        <taxon>Cupressales</taxon>
        <taxon>Taxaceae</taxon>
        <taxon>Taxus</taxon>
    </lineage>
</organism>
<dbReference type="Proteomes" id="UP000824469">
    <property type="component" value="Unassembled WGS sequence"/>
</dbReference>
<evidence type="ECO:0000256" key="1">
    <source>
        <dbReference type="SAM" id="MobiDB-lite"/>
    </source>
</evidence>
<feature type="region of interest" description="Disordered" evidence="1">
    <location>
        <begin position="1"/>
        <end position="20"/>
    </location>
</feature>
<comment type="caution">
    <text evidence="2">The sequence shown here is derived from an EMBL/GenBank/DDBJ whole genome shotgun (WGS) entry which is preliminary data.</text>
</comment>
<feature type="non-terminal residue" evidence="2">
    <location>
        <position position="108"/>
    </location>
</feature>
<keyword evidence="3" id="KW-1185">Reference proteome</keyword>
<protein>
    <submittedName>
        <fullName evidence="2">Uncharacterized protein</fullName>
    </submittedName>
</protein>
<sequence length="108" mass="12702">MAPKKPQTKRPEVEKEEPVEVYSEMQYPSSVIKTKKWSLKLYRCKINEYNHQTSDNEKLMWADLVSDTPTVDELRNPKVDNSVQQELQKTGVLQLWELSFFAKPTPLF</sequence>
<evidence type="ECO:0000313" key="3">
    <source>
        <dbReference type="Proteomes" id="UP000824469"/>
    </source>
</evidence>